<organism evidence="1 2">
    <name type="scientific">Candidatus Cellulosilyticum pullistercoris</name>
    <dbReference type="NCBI Taxonomy" id="2838521"/>
    <lineage>
        <taxon>Bacteria</taxon>
        <taxon>Bacillati</taxon>
        <taxon>Bacillota</taxon>
        <taxon>Clostridia</taxon>
        <taxon>Lachnospirales</taxon>
        <taxon>Cellulosilyticaceae</taxon>
        <taxon>Cellulosilyticum</taxon>
    </lineage>
</organism>
<proteinExistence type="predicted"/>
<dbReference type="InterPro" id="IPR010181">
    <property type="entry name" value="CGCAxxGCC_motif"/>
</dbReference>
<accession>A0A9E2NKK1</accession>
<protein>
    <submittedName>
        <fullName evidence="1">C-GCAxxG-C-C family protein</fullName>
    </submittedName>
</protein>
<evidence type="ECO:0000313" key="1">
    <source>
        <dbReference type="EMBL" id="MBU3803806.1"/>
    </source>
</evidence>
<name>A0A9E2NKK1_9FIRM</name>
<evidence type="ECO:0000313" key="2">
    <source>
        <dbReference type="Proteomes" id="UP000824229"/>
    </source>
</evidence>
<dbReference type="EMBL" id="JAHLFQ010000066">
    <property type="protein sequence ID" value="MBU3803806.1"/>
    <property type="molecule type" value="Genomic_DNA"/>
</dbReference>
<dbReference type="NCBIfam" id="TIGR01909">
    <property type="entry name" value="C_GCAxxG_C_C"/>
    <property type="match status" value="1"/>
</dbReference>
<dbReference type="Proteomes" id="UP000824229">
    <property type="component" value="Unassembled WGS sequence"/>
</dbReference>
<comment type="caution">
    <text evidence="1">The sequence shown here is derived from an EMBL/GenBank/DDBJ whole genome shotgun (WGS) entry which is preliminary data.</text>
</comment>
<gene>
    <name evidence="1" type="ORF">H9872_03475</name>
</gene>
<dbReference type="Pfam" id="PF09719">
    <property type="entry name" value="C_GCAxxG_C_C"/>
    <property type="match status" value="1"/>
</dbReference>
<sequence length="139" mass="15378">MTKVEEALGLFKEGFSCSQAVFAAYAKDLGMDYEMALKVSQAFGGGMGGMRGECGAVTGAYMVISLMYGRTKAEDGKARLKTFNLVKEFAKRFKEIHQTTVCRQLLEGKSGTHYDMCSEYVKNACLLLDELLEVKEIEN</sequence>
<reference evidence="1" key="2">
    <citation type="submission" date="2021-04" db="EMBL/GenBank/DDBJ databases">
        <authorList>
            <person name="Gilroy R."/>
        </authorList>
    </citation>
    <scope>NUCLEOTIDE SEQUENCE</scope>
    <source>
        <strain evidence="1">B5-657</strain>
    </source>
</reference>
<dbReference type="AlphaFoldDB" id="A0A9E2NKK1"/>
<reference evidence="1" key="1">
    <citation type="journal article" date="2021" name="PeerJ">
        <title>Extensive microbial diversity within the chicken gut microbiome revealed by metagenomics and culture.</title>
        <authorList>
            <person name="Gilroy R."/>
            <person name="Ravi A."/>
            <person name="Getino M."/>
            <person name="Pursley I."/>
            <person name="Horton D.L."/>
            <person name="Alikhan N.F."/>
            <person name="Baker D."/>
            <person name="Gharbi K."/>
            <person name="Hall N."/>
            <person name="Watson M."/>
            <person name="Adriaenssens E.M."/>
            <person name="Foster-Nyarko E."/>
            <person name="Jarju S."/>
            <person name="Secka A."/>
            <person name="Antonio M."/>
            <person name="Oren A."/>
            <person name="Chaudhuri R.R."/>
            <person name="La Ragione R."/>
            <person name="Hildebrand F."/>
            <person name="Pallen M.J."/>
        </authorList>
    </citation>
    <scope>NUCLEOTIDE SEQUENCE</scope>
    <source>
        <strain evidence="1">B5-657</strain>
    </source>
</reference>